<feature type="compositionally biased region" description="Polar residues" evidence="1">
    <location>
        <begin position="266"/>
        <end position="287"/>
    </location>
</feature>
<dbReference type="AlphaFoldDB" id="A0AB32WI89"/>
<feature type="region of interest" description="Disordered" evidence="1">
    <location>
        <begin position="142"/>
        <end position="161"/>
    </location>
</feature>
<feature type="region of interest" description="Disordered" evidence="1">
    <location>
        <begin position="88"/>
        <end position="119"/>
    </location>
</feature>
<evidence type="ECO:0000256" key="1">
    <source>
        <dbReference type="SAM" id="MobiDB-lite"/>
    </source>
</evidence>
<accession>A0AB32WI89</accession>
<proteinExistence type="predicted"/>
<feature type="compositionally biased region" description="Basic and acidic residues" evidence="1">
    <location>
        <begin position="142"/>
        <end position="151"/>
    </location>
</feature>
<feature type="region of interest" description="Disordered" evidence="1">
    <location>
        <begin position="615"/>
        <end position="639"/>
    </location>
</feature>
<name>A0AB32WI89_THECC</name>
<feature type="compositionally biased region" description="Polar residues" evidence="1">
    <location>
        <begin position="622"/>
        <end position="632"/>
    </location>
</feature>
<feature type="region of interest" description="Disordered" evidence="1">
    <location>
        <begin position="318"/>
        <end position="350"/>
    </location>
</feature>
<dbReference type="RefSeq" id="XP_017978471.1">
    <property type="nucleotide sequence ID" value="XM_018122982.1"/>
</dbReference>
<dbReference type="GeneID" id="18596737"/>
<protein>
    <submittedName>
        <fullName evidence="3">Uncharacterized protein At4g18490</fullName>
    </submittedName>
</protein>
<feature type="region of interest" description="Disordered" evidence="1">
    <location>
        <begin position="431"/>
        <end position="489"/>
    </location>
</feature>
<reference evidence="3" key="2">
    <citation type="submission" date="2025-08" db="UniProtKB">
        <authorList>
            <consortium name="RefSeq"/>
        </authorList>
    </citation>
    <scope>IDENTIFICATION</scope>
</reference>
<dbReference type="Proteomes" id="UP000694886">
    <property type="component" value="Chromosome 6"/>
</dbReference>
<reference evidence="2" key="1">
    <citation type="journal article" date="1997" name="Nucleic Acids Res.">
        <title>tRNAscan-SE: a program for improved detection of transfer RNA genes in genomic sequence.</title>
        <authorList>
            <person name="Lowe T.M."/>
            <person name="Eddy S.R."/>
        </authorList>
    </citation>
    <scope>NUCLEOTIDE SEQUENCE [LARGE SCALE GENOMIC DNA]</scope>
    <source>
        <strain evidence="2">r\B97-61/B2</strain>
    </source>
</reference>
<feature type="region of interest" description="Disordered" evidence="1">
    <location>
        <begin position="234"/>
        <end position="288"/>
    </location>
</feature>
<evidence type="ECO:0000313" key="3">
    <source>
        <dbReference type="RefSeq" id="XP_017978471.1"/>
    </source>
</evidence>
<organism evidence="2 3">
    <name type="scientific">Theobroma cacao</name>
    <name type="common">Cacao</name>
    <name type="synonym">Cocoa</name>
    <dbReference type="NCBI Taxonomy" id="3641"/>
    <lineage>
        <taxon>Eukaryota</taxon>
        <taxon>Viridiplantae</taxon>
        <taxon>Streptophyta</taxon>
        <taxon>Embryophyta</taxon>
        <taxon>Tracheophyta</taxon>
        <taxon>Spermatophyta</taxon>
        <taxon>Magnoliopsida</taxon>
        <taxon>eudicotyledons</taxon>
        <taxon>Gunneridae</taxon>
        <taxon>Pentapetalae</taxon>
        <taxon>rosids</taxon>
        <taxon>malvids</taxon>
        <taxon>Malvales</taxon>
        <taxon>Malvaceae</taxon>
        <taxon>Byttnerioideae</taxon>
        <taxon>Theobroma</taxon>
    </lineage>
</organism>
<sequence>MAEPQKETYSAVGSKSKEKGSLIDEEIGKDFLSSWKSMSVTQDDAMDFSFETISKGKKKAFNFDKLDMDFNLDGDFDKLSSFKMDMPDLDFSSPSKENAKAKGKSKEETTSEKQQGKKNHFTFSFDFNELDGFDFDPSLTKGEKTCKKSQDSKAVALESSEVSKIDQALEDDWITAKLPVSSDAANLKAETPKCGAEAPKCGAEACNSIDDPCPSQAVPIEGLAPGNMVAAEGARISPEKTVDTNAKETYKSSTLSDRAVSLELYDQQSLQSSPMDSLSGNNSNHEPVSNMHAEVCSQRRRINTSSAADQNVNDTMITKEGSKHENLHQKSTFPLSESDRDDRKGAGGNIPAEIVDSQSVLGDILLKDISTASLSREIVDNTGAMKDIQNPTPELPLVSSDRCIEPTASEATARKDKEAGAIRSRFFGRSEETEFQLHQPSPTGKEVSSFSSKKIDDMHLSPAKEKREDFDGSEEQNGRKLVGYSELSSQELTEGRPVLLQSENNVGSSSDIGDGVNADVVQNGGSKLVGKSSVQDKAATKGVTVLLRSEKNASLKANSFNYAEKTTESGLQKSVNLKPQVPKIESIQNPKLLSEAPNIAKKTPALSSFKCTRTIGPKKDQLNSQRETNSLRNLEKNMDTPRNKSKVVLPVGNAEKETPKLPSLKRKTYQESHGDLMSMKPLKRLLQSPSESRNTKETSERVADVEVQNHKNHMEVSTKDIPCDHLTSGFEVPQEVNMTELENDGNVEKAEAYGRELEDICNMLKKKHEEAKELLVRAIVNNNSLLMLNHPIFEEKINMVQKFAELLISKDMPT</sequence>
<feature type="compositionally biased region" description="Basic and acidic residues" evidence="1">
    <location>
        <begin position="237"/>
        <end position="250"/>
    </location>
</feature>
<feature type="compositionally biased region" description="Basic and acidic residues" evidence="1">
    <location>
        <begin position="453"/>
        <end position="470"/>
    </location>
</feature>
<gene>
    <name evidence="3" type="primary">LOC18596737</name>
</gene>
<dbReference type="Gramene" id="Tc06v2_t014430.1">
    <property type="protein sequence ID" value="Tc06v2_p014430.1"/>
    <property type="gene ID" value="Tc06v2_g014430"/>
</dbReference>
<dbReference type="PANTHER" id="PTHR36380:SF1">
    <property type="entry name" value="OS01G0755100 PROTEIN"/>
    <property type="match status" value="1"/>
</dbReference>
<dbReference type="InterPro" id="IPR038777">
    <property type="entry name" value="At4g18490-like"/>
</dbReference>
<feature type="compositionally biased region" description="Basic and acidic residues" evidence="1">
    <location>
        <begin position="97"/>
        <end position="115"/>
    </location>
</feature>
<evidence type="ECO:0000313" key="2">
    <source>
        <dbReference type="Proteomes" id="UP000694886"/>
    </source>
</evidence>
<dbReference type="PANTHER" id="PTHR36380">
    <property type="entry name" value="BNAA03G58330D PROTEIN"/>
    <property type="match status" value="1"/>
</dbReference>
<dbReference type="KEGG" id="tcc:18596737"/>
<feature type="region of interest" description="Disordered" evidence="1">
    <location>
        <begin position="1"/>
        <end position="21"/>
    </location>
</feature>
<feature type="compositionally biased region" description="Polar residues" evidence="1">
    <location>
        <begin position="436"/>
        <end position="452"/>
    </location>
</feature>